<dbReference type="GO" id="GO:0046872">
    <property type="term" value="F:metal ion binding"/>
    <property type="evidence" value="ECO:0007669"/>
    <property type="project" value="UniProtKB-KW"/>
</dbReference>
<dbReference type="InterPro" id="IPR027631">
    <property type="entry name" value="Mono_FeFe_hydrog"/>
</dbReference>
<sequence>MPEVFERMRGLYTPCTDIRRKIFVGVTRFVLAGKKPEDIDYLPFDIIDMGKPTYRCCSYRELSIVKQRIRLAFGLPLIEERDNTPVSAGIGEAFTDRKVISAPLVNVIRAACEKCPEDKVIVTDMCQSCMAHPCSIVCPVNAISFPNGGKAFIDQKKCVKCMKCVKACPYQSITRMVRPCAAACGVDAIHSDPDGYATIDQDKCVNCGLCTVSCPFAAISDKTELVQILHQLMGPEDRRPYAILAPSFVGQFGRLASPGAIVAGLRAVGFRGVREVALGADCDTLLLAKRLAEKSSPDNPQHKTFLGTSCCPSWVKTARRHFPEFADNIAESFTPMVETAKIIKDQDPSARVVFIGPCIAKKAEALEPEMQPYVDHVLTFEELAAIFVAKDIDLAEITPVEFPDEASALGRGYAVAGGVATAIAETARQKYGKENIAVARADTLRNCRAMLADIKSGKTSPELVEGMACPGGCVGGPGTLIGLLSARNEVGKFAGLAPKNPATLTK</sequence>
<keyword evidence="3" id="KW-0479">Metal-binding</keyword>
<keyword evidence="2" id="KW-0004">4Fe-4S</keyword>
<dbReference type="AlphaFoldDB" id="A0A3P3XK95"/>
<dbReference type="InterPro" id="IPR004108">
    <property type="entry name" value="Fe_hydrogenase_lsu_C"/>
</dbReference>
<reference evidence="8" key="1">
    <citation type="submission" date="2017-02" db="EMBL/GenBank/DDBJ databases">
        <authorList>
            <person name="Regsiter A."/>
            <person name="William W."/>
        </authorList>
    </citation>
    <scope>NUCLEOTIDE SEQUENCE</scope>
    <source>
        <strain evidence="8">Bib</strain>
    </source>
</reference>
<name>A0A3P3XK95_9SPIR</name>
<dbReference type="Gene3D" id="3.40.950.10">
    <property type="entry name" value="Fe-only Hydrogenase (Larger Subunit), Chain L, domain 3"/>
    <property type="match status" value="1"/>
</dbReference>
<dbReference type="Pfam" id="PF12837">
    <property type="entry name" value="Fer4_6"/>
    <property type="match status" value="1"/>
</dbReference>
<evidence type="ECO:0000256" key="5">
    <source>
        <dbReference type="ARBA" id="ARBA00023004"/>
    </source>
</evidence>
<dbReference type="InterPro" id="IPR017896">
    <property type="entry name" value="4Fe4S_Fe-S-bd"/>
</dbReference>
<dbReference type="PANTHER" id="PTHR42859:SF10">
    <property type="entry name" value="DIMETHYLSULFOXIDE REDUCTASE CHAIN B"/>
    <property type="match status" value="1"/>
</dbReference>
<dbReference type="NCBIfam" id="TIGR04105">
    <property type="entry name" value="FeFe_hydrog_B1"/>
    <property type="match status" value="1"/>
</dbReference>
<feature type="domain" description="4Fe-4S ferredoxin-type" evidence="7">
    <location>
        <begin position="195"/>
        <end position="224"/>
    </location>
</feature>
<feature type="domain" description="4Fe-4S ferredoxin-type" evidence="7">
    <location>
        <begin position="149"/>
        <end position="179"/>
    </location>
</feature>
<organism evidence="8">
    <name type="scientific">uncultured spirochete</name>
    <dbReference type="NCBI Taxonomy" id="156406"/>
    <lineage>
        <taxon>Bacteria</taxon>
        <taxon>Pseudomonadati</taxon>
        <taxon>Spirochaetota</taxon>
        <taxon>Spirochaetia</taxon>
        <taxon>Spirochaetales</taxon>
        <taxon>environmental samples</taxon>
    </lineage>
</organism>
<evidence type="ECO:0000256" key="3">
    <source>
        <dbReference type="ARBA" id="ARBA00022723"/>
    </source>
</evidence>
<dbReference type="Pfam" id="PF00037">
    <property type="entry name" value="Fer4"/>
    <property type="match status" value="1"/>
</dbReference>
<keyword evidence="1" id="KW-0813">Transport</keyword>
<evidence type="ECO:0000256" key="4">
    <source>
        <dbReference type="ARBA" id="ARBA00022982"/>
    </source>
</evidence>
<dbReference type="Gene3D" id="3.30.70.20">
    <property type="match status" value="2"/>
</dbReference>
<proteinExistence type="predicted"/>
<dbReference type="GO" id="GO:0051539">
    <property type="term" value="F:4 iron, 4 sulfur cluster binding"/>
    <property type="evidence" value="ECO:0007669"/>
    <property type="project" value="UniProtKB-KW"/>
</dbReference>
<dbReference type="PANTHER" id="PTHR42859">
    <property type="entry name" value="OXIDOREDUCTASE"/>
    <property type="match status" value="1"/>
</dbReference>
<dbReference type="Pfam" id="PF02906">
    <property type="entry name" value="Fe_hyd_lg_C"/>
    <property type="match status" value="1"/>
</dbReference>
<evidence type="ECO:0000256" key="2">
    <source>
        <dbReference type="ARBA" id="ARBA00022485"/>
    </source>
</evidence>
<feature type="domain" description="4Fe-4S ferredoxin-type" evidence="7">
    <location>
        <begin position="117"/>
        <end position="148"/>
    </location>
</feature>
<dbReference type="SUPFAM" id="SSF54862">
    <property type="entry name" value="4Fe-4S ferredoxins"/>
    <property type="match status" value="1"/>
</dbReference>
<evidence type="ECO:0000256" key="6">
    <source>
        <dbReference type="ARBA" id="ARBA00023014"/>
    </source>
</evidence>
<dbReference type="PROSITE" id="PS51379">
    <property type="entry name" value="4FE4S_FER_2"/>
    <property type="match status" value="3"/>
</dbReference>
<evidence type="ECO:0000256" key="1">
    <source>
        <dbReference type="ARBA" id="ARBA00022448"/>
    </source>
</evidence>
<evidence type="ECO:0000313" key="8">
    <source>
        <dbReference type="EMBL" id="SLM13417.1"/>
    </source>
</evidence>
<dbReference type="EMBL" id="FWDM01000022">
    <property type="protein sequence ID" value="SLM13417.1"/>
    <property type="molecule type" value="Genomic_DNA"/>
</dbReference>
<keyword evidence="4" id="KW-0249">Electron transport</keyword>
<dbReference type="PROSITE" id="PS00198">
    <property type="entry name" value="4FE4S_FER_1"/>
    <property type="match status" value="1"/>
</dbReference>
<accession>A0A3P3XK95</accession>
<dbReference type="InterPro" id="IPR017900">
    <property type="entry name" value="4Fe4S_Fe_S_CS"/>
</dbReference>
<evidence type="ECO:0000259" key="7">
    <source>
        <dbReference type="PROSITE" id="PS51379"/>
    </source>
</evidence>
<dbReference type="SUPFAM" id="SSF53920">
    <property type="entry name" value="Fe-only hydrogenase"/>
    <property type="match status" value="1"/>
</dbReference>
<dbReference type="InterPro" id="IPR050294">
    <property type="entry name" value="RnfB_subfamily"/>
</dbReference>
<dbReference type="InterPro" id="IPR009016">
    <property type="entry name" value="Fe_hydrogenase"/>
</dbReference>
<gene>
    <name evidence="8" type="ORF">SPIROBIBN47_290056</name>
</gene>
<keyword evidence="5" id="KW-0408">Iron</keyword>
<keyword evidence="6" id="KW-0411">Iron-sulfur</keyword>
<protein>
    <submittedName>
        <fullName evidence="8">Hydrogenase large subunit domain protein</fullName>
    </submittedName>
</protein>